<keyword evidence="1" id="KW-0378">Hydrolase</keyword>
<dbReference type="Gene3D" id="3.40.50.620">
    <property type="entry name" value="HUPs"/>
    <property type="match status" value="1"/>
</dbReference>
<name>A0A2M8J2D3_9RHOB</name>
<evidence type="ECO:0000313" key="1">
    <source>
        <dbReference type="EMBL" id="PJE36937.1"/>
    </source>
</evidence>
<dbReference type="InterPro" id="IPR014729">
    <property type="entry name" value="Rossmann-like_a/b/a_fold"/>
</dbReference>
<organism evidence="1 2">
    <name type="scientific">Pseudooceanicola lipolyticus</name>
    <dbReference type="NCBI Taxonomy" id="2029104"/>
    <lineage>
        <taxon>Bacteria</taxon>
        <taxon>Pseudomonadati</taxon>
        <taxon>Pseudomonadota</taxon>
        <taxon>Alphaproteobacteria</taxon>
        <taxon>Rhodobacterales</taxon>
        <taxon>Paracoccaceae</taxon>
        <taxon>Pseudooceanicola</taxon>
    </lineage>
</organism>
<dbReference type="PANTHER" id="PTHR43169">
    <property type="entry name" value="EXSB FAMILY PROTEIN"/>
    <property type="match status" value="1"/>
</dbReference>
<accession>A0A2M8J2D3</accession>
<gene>
    <name evidence="1" type="ORF">CVM52_09480</name>
</gene>
<dbReference type="OrthoDB" id="9776919at2"/>
<dbReference type="GO" id="GO:0016787">
    <property type="term" value="F:hydrolase activity"/>
    <property type="evidence" value="ECO:0007669"/>
    <property type="project" value="UniProtKB-KW"/>
</dbReference>
<dbReference type="Proteomes" id="UP000231553">
    <property type="component" value="Unassembled WGS sequence"/>
</dbReference>
<sequence length="257" mass="27493">MNNPAAALREVLARHGDLTFAVSGGVDSLTLAAFAGRLGPVTVAHAVSPAVPKEATTRVLELARAENWTLHVIEAGEFADPDYLRNPLNRCYFCKSNLYARIQQVVPGLIAAGTNTDDLSEFRPGLLAARENRVVHPYVDAGLSKADLRRLSAEIGLGEIAELPAQPCLASRVETGIPIRADDLAFIHRVESTLREFTDIPDLRCRVTRSGIRLEAGGALPAAATARIAAMCRESGRIFAGVAAYRRGSAFVAPEPS</sequence>
<reference evidence="1 2" key="1">
    <citation type="journal article" date="2018" name="Int. J. Syst. Evol. Microbiol.">
        <title>Pseudooceanicola lipolyticus sp. nov., a marine alphaproteobacterium, reclassification of Oceanicola flagellatus as Pseudooceanicola flagellatus comb. nov. and emended description of the genus Pseudooceanicola.</title>
        <authorList>
            <person name="Huang M.-M."/>
            <person name="Guo L.-L."/>
            <person name="Wu Y.-H."/>
            <person name="Lai Q.-L."/>
            <person name="Shao Z.-Z."/>
            <person name="Wang C.-S."/>
            <person name="Wu M."/>
            <person name="Xu X.-W."/>
        </authorList>
    </citation>
    <scope>NUCLEOTIDE SEQUENCE [LARGE SCALE GENOMIC DNA]</scope>
    <source>
        <strain evidence="1 2">157</strain>
    </source>
</reference>
<evidence type="ECO:0000313" key="2">
    <source>
        <dbReference type="Proteomes" id="UP000231553"/>
    </source>
</evidence>
<dbReference type="AlphaFoldDB" id="A0A2M8J2D3"/>
<keyword evidence="2" id="KW-1185">Reference proteome</keyword>
<dbReference type="InterPro" id="IPR052188">
    <property type="entry name" value="Ni-pincer_cofactor_biosynth"/>
</dbReference>
<proteinExistence type="predicted"/>
<comment type="caution">
    <text evidence="1">The sequence shown here is derived from an EMBL/GenBank/DDBJ whole genome shotgun (WGS) entry which is preliminary data.</text>
</comment>
<dbReference type="EMBL" id="PGTB01000026">
    <property type="protein sequence ID" value="PJE36937.1"/>
    <property type="molecule type" value="Genomic_DNA"/>
</dbReference>
<dbReference type="SUPFAM" id="SSF52402">
    <property type="entry name" value="Adenine nucleotide alpha hydrolases-like"/>
    <property type="match status" value="1"/>
</dbReference>
<protein>
    <submittedName>
        <fullName evidence="1">Adenine nucleotide alpha hydrolase</fullName>
    </submittedName>
</protein>
<dbReference type="PANTHER" id="PTHR43169:SF2">
    <property type="entry name" value="NAD_GMP SYNTHASE DOMAIN-CONTAINING PROTEIN"/>
    <property type="match status" value="1"/>
</dbReference>